<accession>W2PEJ9</accession>
<sequence length="105" mass="12473">MVFMWSMYVFGASVCFFLVTCGERYMVTVRRPEAMRLSPGDYVCVMFAMVFIMPIAVLREYEYRIGAGGYMLCIWWMVKDHSVCVLMPEAVQESWRSSWQYRRTM</sequence>
<evidence type="ECO:0000256" key="1">
    <source>
        <dbReference type="SAM" id="Phobius"/>
    </source>
</evidence>
<dbReference type="OrthoDB" id="138517at2759"/>
<keyword evidence="1" id="KW-0812">Transmembrane</keyword>
<evidence type="ECO:0000313" key="2">
    <source>
        <dbReference type="EMBL" id="ETM98419.1"/>
    </source>
</evidence>
<dbReference type="AlphaFoldDB" id="W2PEJ9"/>
<organism evidence="2 3">
    <name type="scientific">Phytophthora nicotianae (strain INRA-310)</name>
    <name type="common">Phytophthora parasitica</name>
    <dbReference type="NCBI Taxonomy" id="761204"/>
    <lineage>
        <taxon>Eukaryota</taxon>
        <taxon>Sar</taxon>
        <taxon>Stramenopiles</taxon>
        <taxon>Oomycota</taxon>
        <taxon>Peronosporomycetes</taxon>
        <taxon>Peronosporales</taxon>
        <taxon>Peronosporaceae</taxon>
        <taxon>Phytophthora</taxon>
    </lineage>
</organism>
<dbReference type="EMBL" id="KI669693">
    <property type="protein sequence ID" value="ETM98419.1"/>
    <property type="molecule type" value="Genomic_DNA"/>
</dbReference>
<evidence type="ECO:0000313" key="3">
    <source>
        <dbReference type="Proteomes" id="UP000018817"/>
    </source>
</evidence>
<name>W2PEJ9_PHYN3</name>
<dbReference type="VEuPathDB" id="FungiDB:PPTG_19812"/>
<dbReference type="GeneID" id="20188514"/>
<protein>
    <submittedName>
        <fullName evidence="2">Uncharacterized protein</fullName>
    </submittedName>
</protein>
<reference evidence="3" key="1">
    <citation type="submission" date="2011-12" db="EMBL/GenBank/DDBJ databases">
        <authorList>
            <consortium name="The Broad Institute Genome Sequencing Platform"/>
            <person name="Russ C."/>
            <person name="Tyler B."/>
            <person name="Panabieres F."/>
            <person name="Shan W."/>
            <person name="Tripathy S."/>
            <person name="Grunwald N."/>
            <person name="Machado M."/>
            <person name="Young S.K."/>
            <person name="Zeng Q."/>
            <person name="Gargeya S."/>
            <person name="Fitzgerald M."/>
            <person name="Haas B."/>
            <person name="Abouelleil A."/>
            <person name="Alvarado L."/>
            <person name="Arachchi H.M."/>
            <person name="Berlin A."/>
            <person name="Chapman S.B."/>
            <person name="Gearin G."/>
            <person name="Goldberg J."/>
            <person name="Griggs A."/>
            <person name="Gujja S."/>
            <person name="Hansen M."/>
            <person name="Heiman D."/>
            <person name="Howarth C."/>
            <person name="Larimer J."/>
            <person name="Lui A."/>
            <person name="MacDonald P.J.P."/>
            <person name="McCowen C."/>
            <person name="Montmayeur A."/>
            <person name="Murphy C."/>
            <person name="Neiman D."/>
            <person name="Pearson M."/>
            <person name="Priest M."/>
            <person name="Roberts A."/>
            <person name="Saif S."/>
            <person name="Shea T."/>
            <person name="Sisk P."/>
            <person name="Stolte C."/>
            <person name="Sykes S."/>
            <person name="Wortman J."/>
            <person name="Nusbaum C."/>
            <person name="Birren B."/>
        </authorList>
    </citation>
    <scope>NUCLEOTIDE SEQUENCE [LARGE SCALE GENOMIC DNA]</scope>
    <source>
        <strain evidence="3">INRA-310</strain>
    </source>
</reference>
<keyword evidence="1" id="KW-0472">Membrane</keyword>
<gene>
    <name evidence="2" type="ORF">PPTG_19812</name>
</gene>
<keyword evidence="1" id="KW-1133">Transmembrane helix</keyword>
<dbReference type="RefSeq" id="XP_008916285.1">
    <property type="nucleotide sequence ID" value="XM_008918037.1"/>
</dbReference>
<feature type="transmembrane region" description="Helical" evidence="1">
    <location>
        <begin position="40"/>
        <end position="58"/>
    </location>
</feature>
<proteinExistence type="predicted"/>
<reference evidence="2 3" key="2">
    <citation type="submission" date="2013-11" db="EMBL/GenBank/DDBJ databases">
        <title>The Genome Sequence of Phytophthora parasitica INRA-310.</title>
        <authorList>
            <consortium name="The Broad Institute Genomics Platform"/>
            <person name="Russ C."/>
            <person name="Tyler B."/>
            <person name="Panabieres F."/>
            <person name="Shan W."/>
            <person name="Tripathy S."/>
            <person name="Grunwald N."/>
            <person name="Machado M."/>
            <person name="Johnson C.S."/>
            <person name="Arredondo F."/>
            <person name="Hong C."/>
            <person name="Coffey M."/>
            <person name="Young S.K."/>
            <person name="Zeng Q."/>
            <person name="Gargeya S."/>
            <person name="Fitzgerald M."/>
            <person name="Abouelleil A."/>
            <person name="Alvarado L."/>
            <person name="Chapman S.B."/>
            <person name="Gainer-Dewar J."/>
            <person name="Goldberg J."/>
            <person name="Griggs A."/>
            <person name="Gujja S."/>
            <person name="Hansen M."/>
            <person name="Howarth C."/>
            <person name="Imamovic A."/>
            <person name="Ireland A."/>
            <person name="Larimer J."/>
            <person name="McCowan C."/>
            <person name="Murphy C."/>
            <person name="Pearson M."/>
            <person name="Poon T.W."/>
            <person name="Priest M."/>
            <person name="Roberts A."/>
            <person name="Saif S."/>
            <person name="Shea T."/>
            <person name="Sykes S."/>
            <person name="Wortman J."/>
            <person name="Nusbaum C."/>
            <person name="Birren B."/>
        </authorList>
    </citation>
    <scope>NUCLEOTIDE SEQUENCE [LARGE SCALE GENOMIC DNA]</scope>
    <source>
        <strain evidence="2 3">INRA-310</strain>
    </source>
</reference>
<dbReference type="Proteomes" id="UP000018817">
    <property type="component" value="Unassembled WGS sequence"/>
</dbReference>